<dbReference type="InterPro" id="IPR051619">
    <property type="entry name" value="TypeII_TA_RNase_PINc/VapC"/>
</dbReference>
<dbReference type="EC" id="3.1.-.-" evidence="5"/>
<dbReference type="PANTHER" id="PTHR35901">
    <property type="entry name" value="RIBONUCLEASE VAPC3"/>
    <property type="match status" value="1"/>
</dbReference>
<dbReference type="HAMAP" id="MF_00265">
    <property type="entry name" value="VapC_Nob1"/>
    <property type="match status" value="1"/>
</dbReference>
<feature type="binding site" evidence="5">
    <location>
        <position position="105"/>
    </location>
    <ligand>
        <name>Mg(2+)</name>
        <dbReference type="ChEBI" id="CHEBI:18420"/>
    </ligand>
</feature>
<dbReference type="Gene3D" id="3.40.50.1010">
    <property type="entry name" value="5'-nuclease"/>
    <property type="match status" value="1"/>
</dbReference>
<keyword evidence="8" id="KW-1185">Reference proteome</keyword>
<organism evidence="7 8">
    <name type="scientific">Methylobacterium brachiatum</name>
    <dbReference type="NCBI Taxonomy" id="269660"/>
    <lineage>
        <taxon>Bacteria</taxon>
        <taxon>Pseudomonadati</taxon>
        <taxon>Pseudomonadota</taxon>
        <taxon>Alphaproteobacteria</taxon>
        <taxon>Hyphomicrobiales</taxon>
        <taxon>Methylobacteriaceae</taxon>
        <taxon>Methylobacterium</taxon>
    </lineage>
</organism>
<keyword evidence="4 5" id="KW-0378">Hydrolase</keyword>
<keyword evidence="3 5" id="KW-0479">Metal-binding</keyword>
<dbReference type="EMBL" id="JBELQD010000016">
    <property type="protein sequence ID" value="MER2289728.1"/>
    <property type="molecule type" value="Genomic_DNA"/>
</dbReference>
<dbReference type="InterPro" id="IPR029060">
    <property type="entry name" value="PIN-like_dom_sf"/>
</dbReference>
<evidence type="ECO:0000313" key="7">
    <source>
        <dbReference type="EMBL" id="MER2289728.1"/>
    </source>
</evidence>
<name>A0ABV1R4H9_9HYPH</name>
<feature type="binding site" evidence="5">
    <location>
        <position position="6"/>
    </location>
    <ligand>
        <name>Mg(2+)</name>
        <dbReference type="ChEBI" id="CHEBI:18420"/>
    </ligand>
</feature>
<comment type="cofactor">
    <cofactor evidence="5">
        <name>Mg(2+)</name>
        <dbReference type="ChEBI" id="CHEBI:18420"/>
    </cofactor>
</comment>
<comment type="function">
    <text evidence="5">Toxic component of a toxin-antitoxin (TA) system. An RNase.</text>
</comment>
<dbReference type="GeneID" id="90834188"/>
<dbReference type="InterPro" id="IPR022907">
    <property type="entry name" value="VapC_family"/>
</dbReference>
<sequence>MRVYLDASVLVALLTDDPLTARADALFRALAPVPIVSDFAAAEFASALGRRVRTGEIAVAHARMAFADLDRWSEAVAERIDLGPGDVAAAAGFLRRLDITLRTPDALNIALCRRVSATLATFDDKMAAVASTLGLPVVSG</sequence>
<protein>
    <recommendedName>
        <fullName evidence="5">Ribonuclease VapC</fullName>
        <shortName evidence="5">RNase VapC</shortName>
        <ecNumber evidence="5">3.1.-.-</ecNumber>
    </recommendedName>
    <alternativeName>
        <fullName evidence="5">Toxin VapC</fullName>
    </alternativeName>
</protein>
<keyword evidence="1 5" id="KW-1277">Toxin-antitoxin system</keyword>
<keyword evidence="5" id="KW-0800">Toxin</keyword>
<gene>
    <name evidence="5" type="primary">vapC</name>
    <name evidence="7" type="ORF">ABS770_15780</name>
</gene>
<proteinExistence type="inferred from homology"/>
<evidence type="ECO:0000256" key="3">
    <source>
        <dbReference type="ARBA" id="ARBA00022723"/>
    </source>
</evidence>
<dbReference type="SUPFAM" id="SSF88723">
    <property type="entry name" value="PIN domain-like"/>
    <property type="match status" value="1"/>
</dbReference>
<evidence type="ECO:0000256" key="4">
    <source>
        <dbReference type="ARBA" id="ARBA00022801"/>
    </source>
</evidence>
<comment type="similarity">
    <text evidence="5">Belongs to the PINc/VapC protein family.</text>
</comment>
<accession>A0ABV1R4H9</accession>
<feature type="domain" description="PIN" evidence="6">
    <location>
        <begin position="3"/>
        <end position="130"/>
    </location>
</feature>
<dbReference type="PANTHER" id="PTHR35901:SF1">
    <property type="entry name" value="EXONUCLEASE VAPC9"/>
    <property type="match status" value="1"/>
</dbReference>
<keyword evidence="5" id="KW-0460">Magnesium</keyword>
<dbReference type="Pfam" id="PF01850">
    <property type="entry name" value="PIN"/>
    <property type="match status" value="1"/>
</dbReference>
<evidence type="ECO:0000259" key="6">
    <source>
        <dbReference type="Pfam" id="PF01850"/>
    </source>
</evidence>
<evidence type="ECO:0000313" key="8">
    <source>
        <dbReference type="Proteomes" id="UP001432995"/>
    </source>
</evidence>
<reference evidence="7" key="1">
    <citation type="submission" date="2024-06" db="EMBL/GenBank/DDBJ databases">
        <authorList>
            <person name="Campbell A.G."/>
        </authorList>
    </citation>
    <scope>NUCLEOTIDE SEQUENCE</scope>
    <source>
        <strain evidence="7">EM17</strain>
    </source>
</reference>
<keyword evidence="2 5" id="KW-0540">Nuclease</keyword>
<dbReference type="InterPro" id="IPR002716">
    <property type="entry name" value="PIN_dom"/>
</dbReference>
<dbReference type="RefSeq" id="WP_091864060.1">
    <property type="nucleotide sequence ID" value="NZ_FOQW01000016.1"/>
</dbReference>
<evidence type="ECO:0000256" key="2">
    <source>
        <dbReference type="ARBA" id="ARBA00022722"/>
    </source>
</evidence>
<dbReference type="Proteomes" id="UP001432995">
    <property type="component" value="Unassembled WGS sequence"/>
</dbReference>
<evidence type="ECO:0000256" key="1">
    <source>
        <dbReference type="ARBA" id="ARBA00022649"/>
    </source>
</evidence>
<dbReference type="CDD" id="cd09874">
    <property type="entry name" value="PIN_MT3492-like"/>
    <property type="match status" value="1"/>
</dbReference>
<comment type="caution">
    <text evidence="7">The sequence shown here is derived from an EMBL/GenBank/DDBJ whole genome shotgun (WGS) entry which is preliminary data.</text>
</comment>
<evidence type="ECO:0000256" key="5">
    <source>
        <dbReference type="HAMAP-Rule" id="MF_00265"/>
    </source>
</evidence>